<name>A0A1C6S6P3_9ACTN</name>
<dbReference type="EMBL" id="FMHU01000002">
    <property type="protein sequence ID" value="SCL25111.1"/>
    <property type="molecule type" value="Genomic_DNA"/>
</dbReference>
<reference evidence="3" key="1">
    <citation type="submission" date="2016-06" db="EMBL/GenBank/DDBJ databases">
        <authorList>
            <person name="Varghese N."/>
        </authorList>
    </citation>
    <scope>NUCLEOTIDE SEQUENCE [LARGE SCALE GENOMIC DNA]</scope>
    <source>
        <strain evidence="3">DSM 46123</strain>
    </source>
</reference>
<dbReference type="AlphaFoldDB" id="A0A1C6S6P3"/>
<feature type="domain" description="SnoaL-like" evidence="1">
    <location>
        <begin position="13"/>
        <end position="113"/>
    </location>
</feature>
<evidence type="ECO:0000259" key="1">
    <source>
        <dbReference type="Pfam" id="PF12680"/>
    </source>
</evidence>
<dbReference type="Gene3D" id="3.10.450.50">
    <property type="match status" value="1"/>
</dbReference>
<dbReference type="SUPFAM" id="SSF54427">
    <property type="entry name" value="NTF2-like"/>
    <property type="match status" value="1"/>
</dbReference>
<organism evidence="2 3">
    <name type="scientific">Micromonospora inyonensis</name>
    <dbReference type="NCBI Taxonomy" id="47866"/>
    <lineage>
        <taxon>Bacteria</taxon>
        <taxon>Bacillati</taxon>
        <taxon>Actinomycetota</taxon>
        <taxon>Actinomycetes</taxon>
        <taxon>Micromonosporales</taxon>
        <taxon>Micromonosporaceae</taxon>
        <taxon>Micromonospora</taxon>
    </lineage>
</organism>
<protein>
    <submittedName>
        <fullName evidence="2">SnoaL-like domain-containing protein</fullName>
    </submittedName>
</protein>
<evidence type="ECO:0000313" key="3">
    <source>
        <dbReference type="Proteomes" id="UP000198906"/>
    </source>
</evidence>
<dbReference type="RefSeq" id="WP_176738034.1">
    <property type="nucleotide sequence ID" value="NZ_FMHU01000002.1"/>
</dbReference>
<sequence>MSVSADVVKAWLEEFGRVWREGDVEGAAAIMTEDASYRNSPFLEQPYVGHDAIAGFWEAALVGVSDVDFRYGTPVIEGDRVGVEWWCNLRSGGEDYTLAGNFLLTFAGERVADLRESFVKQKGALAPHAGWGL</sequence>
<keyword evidence="3" id="KW-1185">Reference proteome</keyword>
<gene>
    <name evidence="2" type="ORF">GA0074694_4131</name>
</gene>
<accession>A0A1C6S6P3</accession>
<evidence type="ECO:0000313" key="2">
    <source>
        <dbReference type="EMBL" id="SCL25111.1"/>
    </source>
</evidence>
<dbReference type="Proteomes" id="UP000198906">
    <property type="component" value="Unassembled WGS sequence"/>
</dbReference>
<proteinExistence type="predicted"/>
<dbReference type="InterPro" id="IPR037401">
    <property type="entry name" value="SnoaL-like"/>
</dbReference>
<dbReference type="Pfam" id="PF12680">
    <property type="entry name" value="SnoaL_2"/>
    <property type="match status" value="1"/>
</dbReference>
<dbReference type="STRING" id="47866.GA0074694_4131"/>
<dbReference type="InterPro" id="IPR032710">
    <property type="entry name" value="NTF2-like_dom_sf"/>
</dbReference>